<evidence type="ECO:0008006" key="5">
    <source>
        <dbReference type="Google" id="ProtNLM"/>
    </source>
</evidence>
<feature type="transmembrane region" description="Helical" evidence="2">
    <location>
        <begin position="387"/>
        <end position="405"/>
    </location>
</feature>
<feature type="transmembrane region" description="Helical" evidence="2">
    <location>
        <begin position="172"/>
        <end position="190"/>
    </location>
</feature>
<reference evidence="3 4" key="1">
    <citation type="submission" date="2017-09" db="EMBL/GenBank/DDBJ databases">
        <authorList>
            <person name="Ehlers B."/>
            <person name="Leendertz F.H."/>
        </authorList>
    </citation>
    <scope>NUCLEOTIDE SEQUENCE [LARGE SCALE GENOMIC DNA]</scope>
    <source>
        <strain evidence="3 4">CGMCC 4.6857</strain>
    </source>
</reference>
<accession>A0A285IM07</accession>
<feature type="transmembrane region" description="Helical" evidence="2">
    <location>
        <begin position="432"/>
        <end position="453"/>
    </location>
</feature>
<evidence type="ECO:0000313" key="3">
    <source>
        <dbReference type="EMBL" id="SNY48001.1"/>
    </source>
</evidence>
<evidence type="ECO:0000313" key="4">
    <source>
        <dbReference type="Proteomes" id="UP000219612"/>
    </source>
</evidence>
<dbReference type="Proteomes" id="UP000219612">
    <property type="component" value="Unassembled WGS sequence"/>
</dbReference>
<organism evidence="3 4">
    <name type="scientific">Paractinoplanes atraurantiacus</name>
    <dbReference type="NCBI Taxonomy" id="1036182"/>
    <lineage>
        <taxon>Bacteria</taxon>
        <taxon>Bacillati</taxon>
        <taxon>Actinomycetota</taxon>
        <taxon>Actinomycetes</taxon>
        <taxon>Micromonosporales</taxon>
        <taxon>Micromonosporaceae</taxon>
        <taxon>Paractinoplanes</taxon>
    </lineage>
</organism>
<keyword evidence="4" id="KW-1185">Reference proteome</keyword>
<dbReference type="EMBL" id="OBDY01000008">
    <property type="protein sequence ID" value="SNY48001.1"/>
    <property type="molecule type" value="Genomic_DNA"/>
</dbReference>
<sequence length="614" mass="66153">MLSLSVVSSGISGARVSETATAEVGGEQADSGNAEEPTAAPGVLRRLWARREWILVILGGLALAVALTWPTMRDPRHTVPGDIGDPALFAWQIAWGGHALLTDPWHLWDSNTFYPDTYSLAFTDTVLGYMPFGMIGSGMDDAVLRYNILYVLLHALAFIGAYALTRQLGAHPLGAAVAGIAWAFAPWRLAHAGHMNVISTGGIALSLAMIARGHGWSLRRGHRPERHSPWWALAGWLVAAWQITLGLAIGLPFAYVMIGLCLVVAGFYGWARWRRGRAPFGRRLLVADLAGGLVFGAATLYMGIAYSRIVELHPQADRGLNWTEMYSPPWRGLFIAPESSWLWGARHAGARADLMWPPEMALLAGVTLIALATVGLFVSVFRVRHRVLLALGVVVAVVLTLGATLPGNGDPGYLTLSKHLPGWAALRTPGRMTLWSSLLLAVLAAGAVSAFVAQAKSIAPWRSGVLARGKFVVLRLALLIPLVLVTVEGVNRTAHPEVLRYPAAMAAAQEPILVLPSGGSLEMSIMLWTTNGFPRIPNGVVTFVPAAQERIRSISQTFPDRTSIDVLRAYGIKSVVVLPEWLGGTPWAGVPDRPVDMLGITREQIDGAILYRLG</sequence>
<feature type="transmembrane region" description="Helical" evidence="2">
    <location>
        <begin position="285"/>
        <end position="304"/>
    </location>
</feature>
<feature type="transmembrane region" description="Helical" evidence="2">
    <location>
        <begin position="360"/>
        <end position="380"/>
    </location>
</feature>
<name>A0A285IM07_9ACTN</name>
<feature type="transmembrane region" description="Helical" evidence="2">
    <location>
        <begin position="230"/>
        <end position="249"/>
    </location>
</feature>
<keyword evidence="2" id="KW-1133">Transmembrane helix</keyword>
<feature type="transmembrane region" description="Helical" evidence="2">
    <location>
        <begin position="53"/>
        <end position="72"/>
    </location>
</feature>
<feature type="transmembrane region" description="Helical" evidence="2">
    <location>
        <begin position="196"/>
        <end position="218"/>
    </location>
</feature>
<gene>
    <name evidence="3" type="ORF">SAMN05421748_108265</name>
</gene>
<evidence type="ECO:0000256" key="1">
    <source>
        <dbReference type="SAM" id="MobiDB-lite"/>
    </source>
</evidence>
<feature type="transmembrane region" description="Helical" evidence="2">
    <location>
        <begin position="255"/>
        <end position="273"/>
    </location>
</feature>
<keyword evidence="2" id="KW-0812">Transmembrane</keyword>
<feature type="region of interest" description="Disordered" evidence="1">
    <location>
        <begin position="18"/>
        <end position="37"/>
    </location>
</feature>
<proteinExistence type="predicted"/>
<protein>
    <recommendedName>
        <fullName evidence="5">4-amino-4-deoxy-L-arabinose transferase</fullName>
    </recommendedName>
</protein>
<feature type="transmembrane region" description="Helical" evidence="2">
    <location>
        <begin position="465"/>
        <end position="487"/>
    </location>
</feature>
<keyword evidence="2" id="KW-0472">Membrane</keyword>
<evidence type="ECO:0000256" key="2">
    <source>
        <dbReference type="SAM" id="Phobius"/>
    </source>
</evidence>
<feature type="transmembrane region" description="Helical" evidence="2">
    <location>
        <begin position="148"/>
        <end position="165"/>
    </location>
</feature>
<dbReference type="AlphaFoldDB" id="A0A285IM07"/>